<dbReference type="InterPro" id="IPR045518">
    <property type="entry name" value="2EXR"/>
</dbReference>
<accession>A0A8H8BVN5</accession>
<dbReference type="PANTHER" id="PTHR35910">
    <property type="entry name" value="2EXR DOMAIN-CONTAINING PROTEIN"/>
    <property type="match status" value="1"/>
</dbReference>
<reference evidence="2" key="1">
    <citation type="submission" date="2021-02" db="EMBL/GenBank/DDBJ databases">
        <title>Genome sequence Cadophora malorum strain M34.</title>
        <authorList>
            <person name="Stefanovic E."/>
            <person name="Vu D."/>
            <person name="Scully C."/>
            <person name="Dijksterhuis J."/>
            <person name="Roader J."/>
            <person name="Houbraken J."/>
        </authorList>
    </citation>
    <scope>NUCLEOTIDE SEQUENCE</scope>
    <source>
        <strain evidence="2">M34</strain>
    </source>
</reference>
<evidence type="ECO:0000259" key="1">
    <source>
        <dbReference type="Pfam" id="PF20150"/>
    </source>
</evidence>
<feature type="domain" description="2EXR" evidence="1">
    <location>
        <begin position="21"/>
        <end position="139"/>
    </location>
</feature>
<dbReference type="AlphaFoldDB" id="A0A8H8BVN5"/>
<dbReference type="EMBL" id="JAFJYH010000009">
    <property type="protein sequence ID" value="KAG4425587.1"/>
    <property type="molecule type" value="Genomic_DNA"/>
</dbReference>
<protein>
    <recommendedName>
        <fullName evidence="1">2EXR domain-containing protein</fullName>
    </recommendedName>
</protein>
<dbReference type="Proteomes" id="UP000664132">
    <property type="component" value="Unassembled WGS sequence"/>
</dbReference>
<dbReference type="PANTHER" id="PTHR35910:SF6">
    <property type="entry name" value="2EXR DOMAIN-CONTAINING PROTEIN"/>
    <property type="match status" value="1"/>
</dbReference>
<gene>
    <name evidence="2" type="ORF">IFR04_001284</name>
</gene>
<name>A0A8H8BVN5_9HELO</name>
<evidence type="ECO:0000313" key="3">
    <source>
        <dbReference type="Proteomes" id="UP000664132"/>
    </source>
</evidence>
<keyword evidence="3" id="KW-1185">Reference proteome</keyword>
<evidence type="ECO:0000313" key="2">
    <source>
        <dbReference type="EMBL" id="KAG4425587.1"/>
    </source>
</evidence>
<organism evidence="2 3">
    <name type="scientific">Cadophora malorum</name>
    <dbReference type="NCBI Taxonomy" id="108018"/>
    <lineage>
        <taxon>Eukaryota</taxon>
        <taxon>Fungi</taxon>
        <taxon>Dikarya</taxon>
        <taxon>Ascomycota</taxon>
        <taxon>Pezizomycotina</taxon>
        <taxon>Leotiomycetes</taxon>
        <taxon>Helotiales</taxon>
        <taxon>Ploettnerulaceae</taxon>
        <taxon>Cadophora</taxon>
    </lineage>
</organism>
<dbReference type="Pfam" id="PF20150">
    <property type="entry name" value="2EXR"/>
    <property type="match status" value="1"/>
</dbReference>
<dbReference type="OrthoDB" id="3437257at2759"/>
<comment type="caution">
    <text evidence="2">The sequence shown here is derived from an EMBL/GenBank/DDBJ whole genome shotgun (WGS) entry which is preliminary data.</text>
</comment>
<sequence>MASSKPTSISSPSTFQSQRTFHKFPELAAELRFQIREHAVPGPRIVHVTSAPFQPVYCLRVRSDADINTMAFFDIMPEDQYPRVFDPEVFWGIRSHCPPPGLLGACRESFSVASKYYDRVFGTERGIAQTWFDFDRDFL</sequence>
<proteinExistence type="predicted"/>